<accession>A0A6N9NKG6</accession>
<dbReference type="PANTHER" id="PTHR34580">
    <property type="match status" value="1"/>
</dbReference>
<dbReference type="InterPro" id="IPR051534">
    <property type="entry name" value="CBASS_pafABC_assoc_protein"/>
</dbReference>
<proteinExistence type="predicted"/>
<evidence type="ECO:0000259" key="2">
    <source>
        <dbReference type="Pfam" id="PF25583"/>
    </source>
</evidence>
<gene>
    <name evidence="3" type="ORF">GQN54_06145</name>
</gene>
<evidence type="ECO:0000313" key="4">
    <source>
        <dbReference type="Proteomes" id="UP000470771"/>
    </source>
</evidence>
<dbReference type="PROSITE" id="PS52050">
    <property type="entry name" value="WYL"/>
    <property type="match status" value="1"/>
</dbReference>
<dbReference type="InterPro" id="IPR057727">
    <property type="entry name" value="WCX_dom"/>
</dbReference>
<protein>
    <submittedName>
        <fullName evidence="3">WYL domain-containing protein</fullName>
    </submittedName>
</protein>
<reference evidence="3 4" key="1">
    <citation type="submission" date="2019-12" db="EMBL/GenBank/DDBJ databases">
        <authorList>
            <person name="Zhao J."/>
        </authorList>
    </citation>
    <scope>NUCLEOTIDE SEQUENCE [LARGE SCALE GENOMIC DNA]</scope>
    <source>
        <strain evidence="3 4">S-15</strain>
    </source>
</reference>
<dbReference type="AlphaFoldDB" id="A0A6N9NKG6"/>
<feature type="domain" description="WCX" evidence="2">
    <location>
        <begin position="255"/>
        <end position="333"/>
    </location>
</feature>
<keyword evidence="4" id="KW-1185">Reference proteome</keyword>
<dbReference type="Pfam" id="PF13280">
    <property type="entry name" value="WYL"/>
    <property type="match status" value="1"/>
</dbReference>
<evidence type="ECO:0000259" key="1">
    <source>
        <dbReference type="Pfam" id="PF13280"/>
    </source>
</evidence>
<evidence type="ECO:0000313" key="3">
    <source>
        <dbReference type="EMBL" id="NBG65690.1"/>
    </source>
</evidence>
<dbReference type="EMBL" id="WWNE01000005">
    <property type="protein sequence ID" value="NBG65690.1"/>
    <property type="molecule type" value="Genomic_DNA"/>
</dbReference>
<sequence>MPINKKALIRFQTIDKCLQNSFKKWTLNDLIEACSDALYDLEGKDVTISKRTIQSDIQLMRSDKLGYNAPIKVYEKKYYRYEDPDYSISKVPLTKNDLNVLSETVSMLNQFKGFSLFSDLQDVIKRLEEKVNTEILHQSPIIHFDRNEHLKGFHFLDTLYQAIQKKLVLSLSYQSFKAREISNINLSPYLLKEYNNRWFILGIIGDKVDNIQTLALDRIVDIEYNTKVDYQVIDFDSDEFYKDTIGVTVLKNQPPETIVFQIGRENAPYVITKPFHKSQELLGTHEDGSSIFRMKVHHNLELERLLLGFGKHIKIISPTSLKRKLRSHYRKALRNYQD</sequence>
<dbReference type="PANTHER" id="PTHR34580:SF9">
    <property type="entry name" value="SLL5097 PROTEIN"/>
    <property type="match status" value="1"/>
</dbReference>
<feature type="domain" description="WYL" evidence="1">
    <location>
        <begin position="155"/>
        <end position="223"/>
    </location>
</feature>
<name>A0A6N9NKG6_9FLAO</name>
<organism evidence="3 4">
    <name type="scientific">Acidiluteibacter ferrifornacis</name>
    <dbReference type="NCBI Taxonomy" id="2692424"/>
    <lineage>
        <taxon>Bacteria</taxon>
        <taxon>Pseudomonadati</taxon>
        <taxon>Bacteroidota</taxon>
        <taxon>Flavobacteriia</taxon>
        <taxon>Flavobacteriales</taxon>
        <taxon>Cryomorphaceae</taxon>
        <taxon>Acidiluteibacter</taxon>
    </lineage>
</organism>
<dbReference type="Pfam" id="PF25583">
    <property type="entry name" value="WCX"/>
    <property type="match status" value="1"/>
</dbReference>
<comment type="caution">
    <text evidence="3">The sequence shown here is derived from an EMBL/GenBank/DDBJ whole genome shotgun (WGS) entry which is preliminary data.</text>
</comment>
<dbReference type="InterPro" id="IPR026881">
    <property type="entry name" value="WYL_dom"/>
</dbReference>
<dbReference type="Proteomes" id="UP000470771">
    <property type="component" value="Unassembled WGS sequence"/>
</dbReference>
<dbReference type="RefSeq" id="WP_160632634.1">
    <property type="nucleotide sequence ID" value="NZ_WWNE01000005.1"/>
</dbReference>